<evidence type="ECO:0000313" key="3">
    <source>
        <dbReference type="Proteomes" id="UP000579605"/>
    </source>
</evidence>
<proteinExistence type="predicted"/>
<comment type="caution">
    <text evidence="2">The sequence shown here is derived from an EMBL/GenBank/DDBJ whole genome shotgun (WGS) entry which is preliminary data.</text>
</comment>
<protein>
    <recommendedName>
        <fullName evidence="1">Pvc16 N-terminal domain-containing protein</fullName>
    </recommendedName>
</protein>
<organism evidence="2 3">
    <name type="scientific">Actinopolymorpha rutila</name>
    <dbReference type="NCBI Taxonomy" id="446787"/>
    <lineage>
        <taxon>Bacteria</taxon>
        <taxon>Bacillati</taxon>
        <taxon>Actinomycetota</taxon>
        <taxon>Actinomycetes</taxon>
        <taxon>Propionibacteriales</taxon>
        <taxon>Actinopolymorphaceae</taxon>
        <taxon>Actinopolymorpha</taxon>
    </lineage>
</organism>
<evidence type="ECO:0000259" key="1">
    <source>
        <dbReference type="Pfam" id="PF14065"/>
    </source>
</evidence>
<name>A0A852ZLH9_9ACTN</name>
<dbReference type="Proteomes" id="UP000579605">
    <property type="component" value="Unassembled WGS sequence"/>
</dbReference>
<dbReference type="AlphaFoldDB" id="A0A852ZLH9"/>
<dbReference type="InterPro" id="IPR025351">
    <property type="entry name" value="Pvc16_N"/>
</dbReference>
<feature type="domain" description="Pvc16 N-terminal" evidence="1">
    <location>
        <begin position="9"/>
        <end position="176"/>
    </location>
</feature>
<dbReference type="RefSeq" id="WP_179789889.1">
    <property type="nucleotide sequence ID" value="NZ_BAAARR010000005.1"/>
</dbReference>
<sequence>MSAEAIALVTAVLQNRLAAAVGGPVYVGPPIAEDVGTRTLSLCLYQAVPNQELRNERHYVASAGDPDGPLVEAAALPLDLRYLVSVFRSAGTGGMGDPNELITLGQAVRALHEQPFIDDAQVPGQLVRITPEPYTVEELSRIWGLFPDSSYRTSMVYLLSPVTVTLDPMPAGPAVVERTSRQGPFTEREQS</sequence>
<reference evidence="2 3" key="1">
    <citation type="submission" date="2020-07" db="EMBL/GenBank/DDBJ databases">
        <title>Sequencing the genomes of 1000 actinobacteria strains.</title>
        <authorList>
            <person name="Klenk H.-P."/>
        </authorList>
    </citation>
    <scope>NUCLEOTIDE SEQUENCE [LARGE SCALE GENOMIC DNA]</scope>
    <source>
        <strain evidence="2 3">DSM 18448</strain>
    </source>
</reference>
<dbReference type="EMBL" id="JACBZH010000001">
    <property type="protein sequence ID" value="NYH92462.1"/>
    <property type="molecule type" value="Genomic_DNA"/>
</dbReference>
<accession>A0A852ZLH9</accession>
<gene>
    <name evidence="2" type="ORF">F4554_005100</name>
</gene>
<dbReference type="Pfam" id="PF14065">
    <property type="entry name" value="Pvc16_N"/>
    <property type="match status" value="1"/>
</dbReference>
<evidence type="ECO:0000313" key="2">
    <source>
        <dbReference type="EMBL" id="NYH92462.1"/>
    </source>
</evidence>
<keyword evidence="3" id="KW-1185">Reference proteome</keyword>